<gene>
    <name evidence="1" type="ORF">L6164_014117</name>
</gene>
<protein>
    <submittedName>
        <fullName evidence="1">Uncharacterized protein</fullName>
    </submittedName>
</protein>
<reference evidence="1 2" key="1">
    <citation type="journal article" date="2022" name="DNA Res.">
        <title>Chromosomal-level genome assembly of the orchid tree Bauhinia variegata (Leguminosae; Cercidoideae) supports the allotetraploid origin hypothesis of Bauhinia.</title>
        <authorList>
            <person name="Zhong Y."/>
            <person name="Chen Y."/>
            <person name="Zheng D."/>
            <person name="Pang J."/>
            <person name="Liu Y."/>
            <person name="Luo S."/>
            <person name="Meng S."/>
            <person name="Qian L."/>
            <person name="Wei D."/>
            <person name="Dai S."/>
            <person name="Zhou R."/>
        </authorList>
    </citation>
    <scope>NUCLEOTIDE SEQUENCE [LARGE SCALE GENOMIC DNA]</scope>
    <source>
        <strain evidence="1">BV-YZ2020</strain>
    </source>
</reference>
<name>A0ACB9NG59_BAUVA</name>
<comment type="caution">
    <text evidence="1">The sequence shown here is derived from an EMBL/GenBank/DDBJ whole genome shotgun (WGS) entry which is preliminary data.</text>
</comment>
<organism evidence="1 2">
    <name type="scientific">Bauhinia variegata</name>
    <name type="common">Purple orchid tree</name>
    <name type="synonym">Phanera variegata</name>
    <dbReference type="NCBI Taxonomy" id="167791"/>
    <lineage>
        <taxon>Eukaryota</taxon>
        <taxon>Viridiplantae</taxon>
        <taxon>Streptophyta</taxon>
        <taxon>Embryophyta</taxon>
        <taxon>Tracheophyta</taxon>
        <taxon>Spermatophyta</taxon>
        <taxon>Magnoliopsida</taxon>
        <taxon>eudicotyledons</taxon>
        <taxon>Gunneridae</taxon>
        <taxon>Pentapetalae</taxon>
        <taxon>rosids</taxon>
        <taxon>fabids</taxon>
        <taxon>Fabales</taxon>
        <taxon>Fabaceae</taxon>
        <taxon>Cercidoideae</taxon>
        <taxon>Cercideae</taxon>
        <taxon>Bauhiniinae</taxon>
        <taxon>Bauhinia</taxon>
    </lineage>
</organism>
<evidence type="ECO:0000313" key="2">
    <source>
        <dbReference type="Proteomes" id="UP000828941"/>
    </source>
</evidence>
<accession>A0ACB9NG59</accession>
<dbReference type="Proteomes" id="UP000828941">
    <property type="component" value="Chromosome 6"/>
</dbReference>
<proteinExistence type="predicted"/>
<dbReference type="EMBL" id="CM039431">
    <property type="protein sequence ID" value="KAI4335473.1"/>
    <property type="molecule type" value="Genomic_DNA"/>
</dbReference>
<evidence type="ECO:0000313" key="1">
    <source>
        <dbReference type="EMBL" id="KAI4335473.1"/>
    </source>
</evidence>
<sequence>MCEGRHRHLLCCTSPAKILWHSLKIFLRNKLIFSSIFAFATLPLSSLVFSLSLSTHALRSQIYHLEAVALLAPTRFEARHVWKESRDDAVTLLRIKALFAIPSYVLSLIAAITAVHSTVLAYNGKAPTSHSALNASKNNWKRPSVTTIFTYVILLAFAPLPRILAALTPSHELRFLVLAIGSGIEIYLVAVLSLALVVSIAEDRFGWDAIKVGSGIMEGSRFCGWVLSGLFVLVSGMIRWNLEVLMDSRNLPSELLSSAVAPASKLTELMIGIQDKMGMICLYGLAVLFSYVITAVYYCDCRRRHVIREVEDDGHEGASV</sequence>
<keyword evidence="2" id="KW-1185">Reference proteome</keyword>